<gene>
    <name evidence="4" type="ORF">NCTC8502_00016</name>
</gene>
<feature type="transmembrane region" description="Helical" evidence="2">
    <location>
        <begin position="168"/>
        <end position="187"/>
    </location>
</feature>
<protein>
    <submittedName>
        <fullName evidence="4">Acyltransferase family</fullName>
    </submittedName>
</protein>
<keyword evidence="4" id="KW-0012">Acyltransferase</keyword>
<reference evidence="4 5" key="1">
    <citation type="submission" date="2018-06" db="EMBL/GenBank/DDBJ databases">
        <authorList>
            <consortium name="Pathogen Informatics"/>
            <person name="Doyle S."/>
        </authorList>
    </citation>
    <scope>NUCLEOTIDE SEQUENCE [LARGE SCALE GENOMIC DNA]</scope>
    <source>
        <strain evidence="4 5">NCTC8502</strain>
    </source>
</reference>
<feature type="transmembrane region" description="Helical" evidence="2">
    <location>
        <begin position="125"/>
        <end position="148"/>
    </location>
</feature>
<feature type="domain" description="Acyltransferase 3" evidence="3">
    <location>
        <begin position="51"/>
        <end position="349"/>
    </location>
</feature>
<feature type="transmembrane region" description="Helical" evidence="2">
    <location>
        <begin position="94"/>
        <end position="113"/>
    </location>
</feature>
<keyword evidence="2" id="KW-1133">Transmembrane helix</keyword>
<feature type="transmembrane region" description="Helical" evidence="2">
    <location>
        <begin position="243"/>
        <end position="261"/>
    </location>
</feature>
<accession>A0ABY1VR19</accession>
<dbReference type="InterPro" id="IPR002656">
    <property type="entry name" value="Acyl_transf_3_dom"/>
</dbReference>
<keyword evidence="5" id="KW-1185">Reference proteome</keyword>
<proteinExistence type="predicted"/>
<keyword evidence="2" id="KW-0472">Membrane</keyword>
<feature type="transmembrane region" description="Helical" evidence="2">
    <location>
        <begin position="332"/>
        <end position="352"/>
    </location>
</feature>
<feature type="transmembrane region" description="Helical" evidence="2">
    <location>
        <begin position="307"/>
        <end position="326"/>
    </location>
</feature>
<keyword evidence="4" id="KW-0808">Transferase</keyword>
<dbReference type="Pfam" id="PF01757">
    <property type="entry name" value="Acyl_transf_3"/>
    <property type="match status" value="1"/>
</dbReference>
<feature type="transmembrane region" description="Helical" evidence="2">
    <location>
        <begin position="273"/>
        <end position="295"/>
    </location>
</feature>
<feature type="region of interest" description="Disordered" evidence="1">
    <location>
        <begin position="1"/>
        <end position="36"/>
    </location>
</feature>
<organism evidence="4 5">
    <name type="scientific">Haemophilus aegyptius</name>
    <dbReference type="NCBI Taxonomy" id="197575"/>
    <lineage>
        <taxon>Bacteria</taxon>
        <taxon>Pseudomonadati</taxon>
        <taxon>Pseudomonadota</taxon>
        <taxon>Gammaproteobacteria</taxon>
        <taxon>Pasteurellales</taxon>
        <taxon>Pasteurellaceae</taxon>
        <taxon>Haemophilus</taxon>
    </lineage>
</organism>
<feature type="transmembrane region" description="Helical" evidence="2">
    <location>
        <begin position="194"/>
        <end position="211"/>
    </location>
</feature>
<name>A0ABY1VR19_HAEAE</name>
<evidence type="ECO:0000313" key="4">
    <source>
        <dbReference type="EMBL" id="SQH34567.1"/>
    </source>
</evidence>
<dbReference type="RefSeq" id="WP_050789035.1">
    <property type="nucleotide sequence ID" value="NZ_CP082857.1"/>
</dbReference>
<dbReference type="EMBL" id="LS483429">
    <property type="protein sequence ID" value="SQH34567.1"/>
    <property type="molecule type" value="Genomic_DNA"/>
</dbReference>
<feature type="transmembrane region" description="Helical" evidence="2">
    <location>
        <begin position="217"/>
        <end position="236"/>
    </location>
</feature>
<feature type="transmembrane region" description="Helical" evidence="2">
    <location>
        <begin position="50"/>
        <end position="66"/>
    </location>
</feature>
<evidence type="ECO:0000256" key="2">
    <source>
        <dbReference type="SAM" id="Phobius"/>
    </source>
</evidence>
<dbReference type="GO" id="GO:0016746">
    <property type="term" value="F:acyltransferase activity"/>
    <property type="evidence" value="ECO:0007669"/>
    <property type="project" value="UniProtKB-KW"/>
</dbReference>
<evidence type="ECO:0000256" key="1">
    <source>
        <dbReference type="SAM" id="MobiDB-lite"/>
    </source>
</evidence>
<keyword evidence="2" id="KW-0812">Transmembrane</keyword>
<evidence type="ECO:0000313" key="5">
    <source>
        <dbReference type="Proteomes" id="UP000249400"/>
    </source>
</evidence>
<dbReference type="Proteomes" id="UP000249400">
    <property type="component" value="Chromosome 1"/>
</dbReference>
<sequence length="377" mass="44211">MNRTEQNRTEQNRTEQNRTEQNRTEQNRTEQNRTEQNRTKVEFITKEQSFYIRGCAVILMLIHHLFTFSDRIPKTAEIIWLFGDNQFEVSLGAWGKYCVAIFLFISGYGYSFSKDKPMKYYTNKLVALYRTVFIIFLIYIPIDIYFNVERVVSDLSLKSILMNLIGFHFNYNGEWWFLFPYVLFVLITPILNKFRYYLASLFAVGIILHNMQGNGIVGEFFTWSVAYILGFIFGVLSPKLAHFKSNAIISLFLSIVCYFIIKYGMDNFGIESSLFLVPFVIFIIKTLYNIIPLILRKGISSIGKKCLIIWLVHSFYCYHFAGEFIYSPKYSILILLNLLLISYLSAVLITFIEKKLVIVFVKIRNIIFQKVNKVSTM</sequence>
<evidence type="ECO:0000259" key="3">
    <source>
        <dbReference type="Pfam" id="PF01757"/>
    </source>
</evidence>